<evidence type="ECO:0000256" key="2">
    <source>
        <dbReference type="ARBA" id="ARBA00004613"/>
    </source>
</evidence>
<keyword evidence="13" id="KW-1185">Reference proteome</keyword>
<dbReference type="InterPro" id="IPR051941">
    <property type="entry name" value="BG_Antigen-Binding_Lectin"/>
</dbReference>
<keyword evidence="9" id="KW-1015">Disulfide bond</keyword>
<evidence type="ECO:0000259" key="11">
    <source>
        <dbReference type="SMART" id="SM00607"/>
    </source>
</evidence>
<dbReference type="Pfam" id="PF22633">
    <property type="entry name" value="F5_F8_type_C_2"/>
    <property type="match status" value="1"/>
</dbReference>
<dbReference type="EMBL" id="WNTK01001044">
    <property type="protein sequence ID" value="KAG9468105.1"/>
    <property type="molecule type" value="Genomic_DNA"/>
</dbReference>
<dbReference type="AlphaFoldDB" id="A0A8J6EFK9"/>
<dbReference type="Proteomes" id="UP000770717">
    <property type="component" value="Unassembled WGS sequence"/>
</dbReference>
<dbReference type="GO" id="GO:0046872">
    <property type="term" value="F:metal ion binding"/>
    <property type="evidence" value="ECO:0007669"/>
    <property type="project" value="UniProtKB-KW"/>
</dbReference>
<proteinExistence type="inferred from homology"/>
<dbReference type="Gene3D" id="2.60.120.260">
    <property type="entry name" value="Galactose-binding domain-like"/>
    <property type="match status" value="1"/>
</dbReference>
<keyword evidence="7" id="KW-0430">Lectin</keyword>
<evidence type="ECO:0000313" key="12">
    <source>
        <dbReference type="EMBL" id="KAG9468105.1"/>
    </source>
</evidence>
<gene>
    <name evidence="12" type="ORF">GDO78_013736</name>
</gene>
<sequence>MNSLLTIALFWLLSGTTAHNFLPQDILQVDPLSPEQRLETVYDSPHSKLEASIHPSKGITWRSSQRDKNVALRGRATQSSIYFEVLWGYLSAAIHANDGNVDSNFMHGSCSSTNIEDSAWWKVDLLEPHKISHIIITNRGDCCGELINGALILVGNLPENNGNNNPRCAEIKDMPSGSTQTFKCYGMIGQFVNIILPGKRVHLQLCEVQVFGVPVNS</sequence>
<evidence type="ECO:0000256" key="1">
    <source>
        <dbReference type="ARBA" id="ARBA00002219"/>
    </source>
</evidence>
<feature type="chain" id="PRO_5035391800" description="Fucolectin tachylectin-4 pentraxin-1 domain-containing protein" evidence="10">
    <location>
        <begin position="19"/>
        <end position="217"/>
    </location>
</feature>
<evidence type="ECO:0000256" key="3">
    <source>
        <dbReference type="ARBA" id="ARBA00010147"/>
    </source>
</evidence>
<organism evidence="12 13">
    <name type="scientific">Eleutherodactylus coqui</name>
    <name type="common">Puerto Rican coqui</name>
    <dbReference type="NCBI Taxonomy" id="57060"/>
    <lineage>
        <taxon>Eukaryota</taxon>
        <taxon>Metazoa</taxon>
        <taxon>Chordata</taxon>
        <taxon>Craniata</taxon>
        <taxon>Vertebrata</taxon>
        <taxon>Euteleostomi</taxon>
        <taxon>Amphibia</taxon>
        <taxon>Batrachia</taxon>
        <taxon>Anura</taxon>
        <taxon>Neobatrachia</taxon>
        <taxon>Hyloidea</taxon>
        <taxon>Eleutherodactylidae</taxon>
        <taxon>Eleutherodactylinae</taxon>
        <taxon>Eleutherodactylus</taxon>
        <taxon>Eleutherodactylus</taxon>
    </lineage>
</organism>
<evidence type="ECO:0000256" key="9">
    <source>
        <dbReference type="ARBA" id="ARBA00023157"/>
    </source>
</evidence>
<protein>
    <recommendedName>
        <fullName evidence="11">Fucolectin tachylectin-4 pentraxin-1 domain-containing protein</fullName>
    </recommendedName>
</protein>
<evidence type="ECO:0000256" key="4">
    <source>
        <dbReference type="ARBA" id="ARBA00011233"/>
    </source>
</evidence>
<keyword evidence="5" id="KW-0964">Secreted</keyword>
<name>A0A8J6EFK9_ELECQ</name>
<evidence type="ECO:0000256" key="10">
    <source>
        <dbReference type="SAM" id="SignalP"/>
    </source>
</evidence>
<evidence type="ECO:0000256" key="8">
    <source>
        <dbReference type="ARBA" id="ARBA00022837"/>
    </source>
</evidence>
<keyword evidence="8" id="KW-0106">Calcium</keyword>
<dbReference type="OrthoDB" id="547680at2759"/>
<keyword evidence="10" id="KW-0732">Signal</keyword>
<evidence type="ECO:0000313" key="13">
    <source>
        <dbReference type="Proteomes" id="UP000770717"/>
    </source>
</evidence>
<feature type="domain" description="Fucolectin tachylectin-4 pentraxin-1" evidence="11">
    <location>
        <begin position="67"/>
        <end position="216"/>
    </location>
</feature>
<evidence type="ECO:0000256" key="5">
    <source>
        <dbReference type="ARBA" id="ARBA00022525"/>
    </source>
</evidence>
<comment type="caution">
    <text evidence="12">The sequence shown here is derived from an EMBL/GenBank/DDBJ whole genome shotgun (WGS) entry which is preliminary data.</text>
</comment>
<comment type="function">
    <text evidence="1">Acts as a defensive agent. Recognizes blood group fucosylated oligosaccharides including A, B, H and Lewis B-type antigens. Does not recognize Lewis A antigen and has low affinity for monovalent haptens.</text>
</comment>
<dbReference type="InterPro" id="IPR006585">
    <property type="entry name" value="FTP1"/>
</dbReference>
<comment type="similarity">
    <text evidence="3">Belongs to the fucolectin family.</text>
</comment>
<comment type="subunit">
    <text evidence="4">Homotrimer.</text>
</comment>
<feature type="signal peptide" evidence="10">
    <location>
        <begin position="1"/>
        <end position="18"/>
    </location>
</feature>
<evidence type="ECO:0000256" key="6">
    <source>
        <dbReference type="ARBA" id="ARBA00022723"/>
    </source>
</evidence>
<dbReference type="EMBL" id="WNTK01001044">
    <property type="protein sequence ID" value="KAG9468104.1"/>
    <property type="molecule type" value="Genomic_DNA"/>
</dbReference>
<dbReference type="SMART" id="SM00607">
    <property type="entry name" value="FTP"/>
    <property type="match status" value="1"/>
</dbReference>
<dbReference type="InterPro" id="IPR008979">
    <property type="entry name" value="Galactose-bd-like_sf"/>
</dbReference>
<dbReference type="PANTHER" id="PTHR45713:SF8">
    <property type="entry name" value="SI:CH211-215K15.4"/>
    <property type="match status" value="1"/>
</dbReference>
<evidence type="ECO:0000256" key="7">
    <source>
        <dbReference type="ARBA" id="ARBA00022734"/>
    </source>
</evidence>
<dbReference type="GO" id="GO:0005576">
    <property type="term" value="C:extracellular region"/>
    <property type="evidence" value="ECO:0007669"/>
    <property type="project" value="UniProtKB-SubCell"/>
</dbReference>
<dbReference type="GO" id="GO:0001868">
    <property type="term" value="P:regulation of complement activation, lectin pathway"/>
    <property type="evidence" value="ECO:0007669"/>
    <property type="project" value="UniProtKB-ARBA"/>
</dbReference>
<accession>A0A8J6EFK9</accession>
<dbReference type="GO" id="GO:0010185">
    <property type="term" value="P:regulation of cellular defense response"/>
    <property type="evidence" value="ECO:0007669"/>
    <property type="project" value="UniProtKB-ARBA"/>
</dbReference>
<dbReference type="PANTHER" id="PTHR45713">
    <property type="entry name" value="FTP DOMAIN-CONTAINING PROTEIN"/>
    <property type="match status" value="1"/>
</dbReference>
<dbReference type="SUPFAM" id="SSF49785">
    <property type="entry name" value="Galactose-binding domain-like"/>
    <property type="match status" value="1"/>
</dbReference>
<keyword evidence="6" id="KW-0479">Metal-binding</keyword>
<comment type="subcellular location">
    <subcellularLocation>
        <location evidence="2">Secreted</location>
    </subcellularLocation>
</comment>
<dbReference type="GO" id="GO:0042806">
    <property type="term" value="F:fucose binding"/>
    <property type="evidence" value="ECO:0007669"/>
    <property type="project" value="UniProtKB-ARBA"/>
</dbReference>
<reference evidence="12" key="1">
    <citation type="thesis" date="2020" institute="ProQuest LLC" country="789 East Eisenhower Parkway, Ann Arbor, MI, USA">
        <title>Comparative Genomics and Chromosome Evolution.</title>
        <authorList>
            <person name="Mudd A.B."/>
        </authorList>
    </citation>
    <scope>NUCLEOTIDE SEQUENCE</scope>
    <source>
        <strain evidence="12">HN-11 Male</strain>
        <tissue evidence="12">Kidney and liver</tissue>
    </source>
</reference>